<evidence type="ECO:0000256" key="1">
    <source>
        <dbReference type="ARBA" id="ARBA00022676"/>
    </source>
</evidence>
<dbReference type="PANTHER" id="PTHR12526:SF630">
    <property type="entry name" value="GLYCOSYLTRANSFERASE"/>
    <property type="match status" value="1"/>
</dbReference>
<comment type="caution">
    <text evidence="5">The sequence shown here is derived from an EMBL/GenBank/DDBJ whole genome shotgun (WGS) entry which is preliminary data.</text>
</comment>
<dbReference type="Pfam" id="PF13692">
    <property type="entry name" value="Glyco_trans_1_4"/>
    <property type="match status" value="1"/>
</dbReference>
<dbReference type="InterPro" id="IPR028098">
    <property type="entry name" value="Glyco_trans_4-like_N"/>
</dbReference>
<dbReference type="AlphaFoldDB" id="A0A7W7SLA4"/>
<keyword evidence="6" id="KW-1185">Reference proteome</keyword>
<evidence type="ECO:0000313" key="5">
    <source>
        <dbReference type="EMBL" id="MBB4956736.1"/>
    </source>
</evidence>
<dbReference type="Proteomes" id="UP000578819">
    <property type="component" value="Unassembled WGS sequence"/>
</dbReference>
<name>A0A7W7SLA4_9ACTN</name>
<gene>
    <name evidence="5" type="ORF">FHR38_000469</name>
</gene>
<keyword evidence="1" id="KW-0328">Glycosyltransferase</keyword>
<dbReference type="Gene3D" id="3.40.50.2000">
    <property type="entry name" value="Glycogen Phosphorylase B"/>
    <property type="match status" value="2"/>
</dbReference>
<feature type="region of interest" description="Disordered" evidence="3">
    <location>
        <begin position="1"/>
        <end position="23"/>
    </location>
</feature>
<proteinExistence type="predicted"/>
<evidence type="ECO:0000313" key="6">
    <source>
        <dbReference type="Proteomes" id="UP000578819"/>
    </source>
</evidence>
<sequence>MLSSVQRRSTIAAPPSPPAHPHPVRVAHVIGSLDRGGAETVSLDICRAVPATEVEQTFITLAGREGSLAGEFRATGALIQQCPLRPVSSFPVRLLRLFQSLRPDVVVSHISLASAVVLLAARIAKIPVRVARLQSAEDGRRTTPARRARRWLLRHLLRHTATDVLGVTGAALNFARPPAGDTRYRVLYNSVATARVAGWDRPTARRHWKIPEDAHVIVHIGRAAPEKNRPFLIDVHAAVRELWPDTVLLSVGPGGTDDLTSARPEIVDDPLVLLAGEAEEIASVLAAADVLLLPSRWEGLPGVILEALAAGVPVVATDLPCLRELSTQVRGITLLPLAEGPLRWADATMCQAQTSSLRRQEIRQSLRSSPFLLDHAVRQWRTLWQAGQR</sequence>
<dbReference type="SUPFAM" id="SSF53756">
    <property type="entry name" value="UDP-Glycosyltransferase/glycogen phosphorylase"/>
    <property type="match status" value="1"/>
</dbReference>
<dbReference type="GO" id="GO:0016757">
    <property type="term" value="F:glycosyltransferase activity"/>
    <property type="evidence" value="ECO:0007669"/>
    <property type="project" value="UniProtKB-KW"/>
</dbReference>
<dbReference type="Pfam" id="PF13579">
    <property type="entry name" value="Glyco_trans_4_4"/>
    <property type="match status" value="1"/>
</dbReference>
<accession>A0A7W7SLA4</accession>
<feature type="domain" description="Glycosyltransferase subfamily 4-like N-terminal" evidence="4">
    <location>
        <begin position="36"/>
        <end position="176"/>
    </location>
</feature>
<reference evidence="5 6" key="1">
    <citation type="submission" date="2020-08" db="EMBL/GenBank/DDBJ databases">
        <title>Sequencing the genomes of 1000 actinobacteria strains.</title>
        <authorList>
            <person name="Klenk H.-P."/>
        </authorList>
    </citation>
    <scope>NUCLEOTIDE SEQUENCE [LARGE SCALE GENOMIC DNA]</scope>
    <source>
        <strain evidence="5 6">DSM 45886</strain>
    </source>
</reference>
<dbReference type="EMBL" id="JACHJW010000001">
    <property type="protein sequence ID" value="MBB4956736.1"/>
    <property type="molecule type" value="Genomic_DNA"/>
</dbReference>
<organism evidence="5 6">
    <name type="scientific">Micromonospora polyrhachis</name>
    <dbReference type="NCBI Taxonomy" id="1282883"/>
    <lineage>
        <taxon>Bacteria</taxon>
        <taxon>Bacillati</taxon>
        <taxon>Actinomycetota</taxon>
        <taxon>Actinomycetes</taxon>
        <taxon>Micromonosporales</taxon>
        <taxon>Micromonosporaceae</taxon>
        <taxon>Micromonospora</taxon>
    </lineage>
</organism>
<dbReference type="PANTHER" id="PTHR12526">
    <property type="entry name" value="GLYCOSYLTRANSFERASE"/>
    <property type="match status" value="1"/>
</dbReference>
<protein>
    <submittedName>
        <fullName evidence="5">Glycosyltransferase involved in cell wall biosynthesis</fullName>
    </submittedName>
</protein>
<evidence type="ECO:0000256" key="3">
    <source>
        <dbReference type="SAM" id="MobiDB-lite"/>
    </source>
</evidence>
<evidence type="ECO:0000259" key="4">
    <source>
        <dbReference type="Pfam" id="PF13579"/>
    </source>
</evidence>
<keyword evidence="2 5" id="KW-0808">Transferase</keyword>
<evidence type="ECO:0000256" key="2">
    <source>
        <dbReference type="ARBA" id="ARBA00022679"/>
    </source>
</evidence>